<evidence type="ECO:0000313" key="3">
    <source>
        <dbReference type="Proteomes" id="UP001212411"/>
    </source>
</evidence>
<dbReference type="RefSeq" id="XP_056034844.1">
    <property type="nucleotide sequence ID" value="XM_056180468.1"/>
</dbReference>
<evidence type="ECO:0000313" key="2">
    <source>
        <dbReference type="EMBL" id="WBW70601.1"/>
    </source>
</evidence>
<dbReference type="Proteomes" id="UP001212411">
    <property type="component" value="Chromosome 1"/>
</dbReference>
<dbReference type="SUPFAM" id="SSF53613">
    <property type="entry name" value="Ribokinase-like"/>
    <property type="match status" value="1"/>
</dbReference>
<protein>
    <submittedName>
        <fullName evidence="2">Ribokinase-like</fullName>
    </submittedName>
</protein>
<sequence>MSTPENEVDFVSTGMLIIDEIEFDGGKKTRDVIGGAGSFALVGARIWSSTAESKRLRMIADKGFDFPESVKDELDNLETGIVYRETPERKTTYGYNRVHNSGLRLFEYLTPKKPIRAHDLLETGSFDSKSIHVITSPNSFIGMSEEIAKYGSLTDRPKVIWEPTPESCCPEAWPVCQKAMKYCDIFSPNEVDAANLLGIDIRVAKEKAEEFVYALQEMEIGRSGQGWVVLRCGSAGCFIAPSTSRTAPHQDTVVAQREAIHIPCVPMAPGSVLDTTGAGNTFCGALILEYHRTKNIVLSSVKATVAASFSIQQHGLPKLTKTENGIDLWNGESAFQRLKHYYEYLQNHEVEAVRQITKHGF</sequence>
<dbReference type="PANTHER" id="PTHR47098">
    <property type="entry name" value="PROTEIN MAK32"/>
    <property type="match status" value="1"/>
</dbReference>
<dbReference type="InterPro" id="IPR029056">
    <property type="entry name" value="Ribokinase-like"/>
</dbReference>
<proteinExistence type="predicted"/>
<gene>
    <name evidence="2" type="ORF">SOMG_01675</name>
</gene>
<dbReference type="KEGG" id="som:SOMG_01675"/>
<feature type="domain" description="Carbohydrate kinase PfkB" evidence="1">
    <location>
        <begin position="167"/>
        <end position="316"/>
    </location>
</feature>
<accession>A0AAE9W5F9</accession>
<dbReference type="AlphaFoldDB" id="A0AAE9W5F9"/>
<name>A0AAE9W5F9_9SCHI</name>
<evidence type="ECO:0000259" key="1">
    <source>
        <dbReference type="Pfam" id="PF00294"/>
    </source>
</evidence>
<dbReference type="Pfam" id="PF00294">
    <property type="entry name" value="PfkB"/>
    <property type="match status" value="1"/>
</dbReference>
<dbReference type="EMBL" id="CP115611">
    <property type="protein sequence ID" value="WBW70601.1"/>
    <property type="molecule type" value="Genomic_DNA"/>
</dbReference>
<dbReference type="Gene3D" id="3.40.1190.20">
    <property type="match status" value="1"/>
</dbReference>
<dbReference type="InterPro" id="IPR011611">
    <property type="entry name" value="PfkB_dom"/>
</dbReference>
<organism evidence="2 3">
    <name type="scientific">Schizosaccharomyces osmophilus</name>
    <dbReference type="NCBI Taxonomy" id="2545709"/>
    <lineage>
        <taxon>Eukaryota</taxon>
        <taxon>Fungi</taxon>
        <taxon>Dikarya</taxon>
        <taxon>Ascomycota</taxon>
        <taxon>Taphrinomycotina</taxon>
        <taxon>Schizosaccharomycetes</taxon>
        <taxon>Schizosaccharomycetales</taxon>
        <taxon>Schizosaccharomycetaceae</taxon>
        <taxon>Schizosaccharomyces</taxon>
    </lineage>
</organism>
<reference evidence="2 3" key="1">
    <citation type="journal article" date="2023" name="G3 (Bethesda)">
        <title>A high-quality reference genome for the fission yeast Schizosaccharomyces osmophilus.</title>
        <authorList>
            <person name="Jia G.S."/>
            <person name="Zhang W.C."/>
            <person name="Liang Y."/>
            <person name="Liu X.H."/>
            <person name="Rhind N."/>
            <person name="Pidoux A."/>
            <person name="Brysch-Herzberg M."/>
            <person name="Du L.L."/>
        </authorList>
    </citation>
    <scope>NUCLEOTIDE SEQUENCE [LARGE SCALE GENOMIC DNA]</scope>
    <source>
        <strain evidence="2 3">CBS 15793</strain>
    </source>
</reference>
<keyword evidence="3" id="KW-1185">Reference proteome</keyword>
<dbReference type="PANTHER" id="PTHR47098:SF2">
    <property type="entry name" value="PROTEIN MAK32"/>
    <property type="match status" value="1"/>
</dbReference>
<dbReference type="GeneID" id="80875157"/>